<dbReference type="EMBL" id="KE343270">
    <property type="protein sequence ID" value="EXB20731.1"/>
    <property type="molecule type" value="Genomic_DNA"/>
</dbReference>
<name>W9QB78_9ROSA</name>
<gene>
    <name evidence="1" type="ORF">L484_007639</name>
</gene>
<evidence type="ECO:0000313" key="2">
    <source>
        <dbReference type="Proteomes" id="UP000030645"/>
    </source>
</evidence>
<dbReference type="AlphaFoldDB" id="W9QB78"/>
<sequence>MKDFKVPENSNLDDIKTAFETRILYESKKEEGNYRTAPMSFSEDSMGRSESEPSCLSAMDMLSKNKEIILTAILAFSLGIFVSQKIQGREKKAFSSV</sequence>
<reference evidence="2" key="1">
    <citation type="submission" date="2013-01" db="EMBL/GenBank/DDBJ databases">
        <title>Draft Genome Sequence of a Mulberry Tree, Morus notabilis C.K. Schneid.</title>
        <authorList>
            <person name="He N."/>
            <person name="Zhao S."/>
        </authorList>
    </citation>
    <scope>NUCLEOTIDE SEQUENCE</scope>
</reference>
<proteinExistence type="predicted"/>
<organism evidence="1 2">
    <name type="scientific">Morus notabilis</name>
    <dbReference type="NCBI Taxonomy" id="981085"/>
    <lineage>
        <taxon>Eukaryota</taxon>
        <taxon>Viridiplantae</taxon>
        <taxon>Streptophyta</taxon>
        <taxon>Embryophyta</taxon>
        <taxon>Tracheophyta</taxon>
        <taxon>Spermatophyta</taxon>
        <taxon>Magnoliopsida</taxon>
        <taxon>eudicotyledons</taxon>
        <taxon>Gunneridae</taxon>
        <taxon>Pentapetalae</taxon>
        <taxon>rosids</taxon>
        <taxon>fabids</taxon>
        <taxon>Rosales</taxon>
        <taxon>Moraceae</taxon>
        <taxon>Moreae</taxon>
        <taxon>Morus</taxon>
    </lineage>
</organism>
<dbReference type="Proteomes" id="UP000030645">
    <property type="component" value="Unassembled WGS sequence"/>
</dbReference>
<protein>
    <submittedName>
        <fullName evidence="1">Uncharacterized protein</fullName>
    </submittedName>
</protein>
<keyword evidence="2" id="KW-1185">Reference proteome</keyword>
<evidence type="ECO:0000313" key="1">
    <source>
        <dbReference type="EMBL" id="EXB20731.1"/>
    </source>
</evidence>
<accession>W9QB78</accession>